<protein>
    <submittedName>
        <fullName evidence="2">Uncharacterized protein</fullName>
    </submittedName>
</protein>
<feature type="transmembrane region" description="Helical" evidence="1">
    <location>
        <begin position="38"/>
        <end position="61"/>
    </location>
</feature>
<keyword evidence="1" id="KW-0472">Membrane</keyword>
<evidence type="ECO:0000256" key="1">
    <source>
        <dbReference type="SAM" id="Phobius"/>
    </source>
</evidence>
<accession>A0A399F8J6</accession>
<comment type="caution">
    <text evidence="2">The sequence shown here is derived from an EMBL/GenBank/DDBJ whole genome shotgun (WGS) entry which is preliminary data.</text>
</comment>
<evidence type="ECO:0000313" key="3">
    <source>
        <dbReference type="Proteomes" id="UP000266178"/>
    </source>
</evidence>
<proteinExistence type="predicted"/>
<evidence type="ECO:0000313" key="2">
    <source>
        <dbReference type="EMBL" id="RIH91996.1"/>
    </source>
</evidence>
<name>A0A399F8J6_9DEIN</name>
<keyword evidence="1" id="KW-0812">Transmembrane</keyword>
<keyword evidence="1" id="KW-1133">Transmembrane helix</keyword>
<organism evidence="2 3">
    <name type="scientific">Meiothermus granaticius NBRC 107808</name>
    <dbReference type="NCBI Taxonomy" id="1227551"/>
    <lineage>
        <taxon>Bacteria</taxon>
        <taxon>Thermotogati</taxon>
        <taxon>Deinococcota</taxon>
        <taxon>Deinococci</taxon>
        <taxon>Thermales</taxon>
        <taxon>Thermaceae</taxon>
        <taxon>Meiothermus</taxon>
    </lineage>
</organism>
<dbReference type="AlphaFoldDB" id="A0A399F8J6"/>
<dbReference type="OrthoDB" id="27404at2"/>
<reference evidence="2 3" key="1">
    <citation type="submission" date="2018-08" db="EMBL/GenBank/DDBJ databases">
        <title>Meiothermus granaticius genome AF-68 sequencing project.</title>
        <authorList>
            <person name="Da Costa M.S."/>
            <person name="Albuquerque L."/>
            <person name="Raposo P."/>
            <person name="Froufe H.J.C."/>
            <person name="Barroso C.S."/>
            <person name="Egas C."/>
        </authorList>
    </citation>
    <scope>NUCLEOTIDE SEQUENCE [LARGE SCALE GENOMIC DNA]</scope>
    <source>
        <strain evidence="2 3">AF-68</strain>
    </source>
</reference>
<keyword evidence="3" id="KW-1185">Reference proteome</keyword>
<dbReference type="EMBL" id="QWLB01000027">
    <property type="protein sequence ID" value="RIH91996.1"/>
    <property type="molecule type" value="Genomic_DNA"/>
</dbReference>
<gene>
    <name evidence="2" type="ORF">Mgrana_02069</name>
</gene>
<dbReference type="RefSeq" id="WP_119357546.1">
    <property type="nucleotide sequence ID" value="NZ_BJXM01000007.1"/>
</dbReference>
<feature type="transmembrane region" description="Helical" evidence="1">
    <location>
        <begin position="9"/>
        <end position="26"/>
    </location>
</feature>
<dbReference type="Proteomes" id="UP000266178">
    <property type="component" value="Unassembled WGS sequence"/>
</dbReference>
<sequence length="65" mass="7531">MGPKLRQRLAALVTTILFALILWKVLERTFVIVWAQTPWWGLLILLVVLYYLISLSINRLFGSDS</sequence>